<evidence type="ECO:0000313" key="1">
    <source>
        <dbReference type="EMBL" id="GGB48806.1"/>
    </source>
</evidence>
<dbReference type="Proteomes" id="UP000621454">
    <property type="component" value="Unassembled WGS sequence"/>
</dbReference>
<keyword evidence="2" id="KW-1185">Reference proteome</keyword>
<reference evidence="1" key="2">
    <citation type="submission" date="2020-09" db="EMBL/GenBank/DDBJ databases">
        <authorList>
            <person name="Sun Q."/>
            <person name="Zhou Y."/>
        </authorList>
    </citation>
    <scope>NUCLEOTIDE SEQUENCE</scope>
    <source>
        <strain evidence="1">CGMCC 1.12827</strain>
    </source>
</reference>
<accession>A0A916TKF8</accession>
<dbReference type="EMBL" id="BMGC01000083">
    <property type="protein sequence ID" value="GGB48806.1"/>
    <property type="molecule type" value="Genomic_DNA"/>
</dbReference>
<name>A0A916TKF8_9ACTN</name>
<evidence type="ECO:0000313" key="2">
    <source>
        <dbReference type="Proteomes" id="UP000621454"/>
    </source>
</evidence>
<protein>
    <submittedName>
        <fullName evidence="1">Uncharacterized protein</fullName>
    </submittedName>
</protein>
<gene>
    <name evidence="1" type="ORF">GCM10011489_39850</name>
</gene>
<reference evidence="1" key="1">
    <citation type="journal article" date="2014" name="Int. J. Syst. Evol. Microbiol.">
        <title>Complete genome sequence of Corynebacterium casei LMG S-19264T (=DSM 44701T), isolated from a smear-ripened cheese.</title>
        <authorList>
            <consortium name="US DOE Joint Genome Institute (JGI-PGF)"/>
            <person name="Walter F."/>
            <person name="Albersmeier A."/>
            <person name="Kalinowski J."/>
            <person name="Ruckert C."/>
        </authorList>
    </citation>
    <scope>NUCLEOTIDE SEQUENCE</scope>
    <source>
        <strain evidence="1">CGMCC 1.12827</strain>
    </source>
</reference>
<proteinExistence type="predicted"/>
<comment type="caution">
    <text evidence="1">The sequence shown here is derived from an EMBL/GenBank/DDBJ whole genome shotgun (WGS) entry which is preliminary data.</text>
</comment>
<organism evidence="1 2">
    <name type="scientific">Gordonia jinhuaensis</name>
    <dbReference type="NCBI Taxonomy" id="1517702"/>
    <lineage>
        <taxon>Bacteria</taxon>
        <taxon>Bacillati</taxon>
        <taxon>Actinomycetota</taxon>
        <taxon>Actinomycetes</taxon>
        <taxon>Mycobacteriales</taxon>
        <taxon>Gordoniaceae</taxon>
        <taxon>Gordonia</taxon>
    </lineage>
</organism>
<dbReference type="AlphaFoldDB" id="A0A916TKF8"/>
<sequence>MTESSITISPQSVLIDDRAIETFIVDLDRLKGVSVPDGWQRVPDRDLPMTTAAAVGHPASAGSGFVATSLVQALVSRVVS</sequence>